<organism evidence="1 2">
    <name type="scientific">Citrus x changshan-huyou</name>
    <dbReference type="NCBI Taxonomy" id="2935761"/>
    <lineage>
        <taxon>Eukaryota</taxon>
        <taxon>Viridiplantae</taxon>
        <taxon>Streptophyta</taxon>
        <taxon>Embryophyta</taxon>
        <taxon>Tracheophyta</taxon>
        <taxon>Spermatophyta</taxon>
        <taxon>Magnoliopsida</taxon>
        <taxon>eudicotyledons</taxon>
        <taxon>Gunneridae</taxon>
        <taxon>Pentapetalae</taxon>
        <taxon>rosids</taxon>
        <taxon>malvids</taxon>
        <taxon>Sapindales</taxon>
        <taxon>Rutaceae</taxon>
        <taxon>Aurantioideae</taxon>
        <taxon>Citrus</taxon>
    </lineage>
</organism>
<dbReference type="Gene3D" id="1.25.40.10">
    <property type="entry name" value="Tetratricopeptide repeat domain"/>
    <property type="match status" value="1"/>
</dbReference>
<evidence type="ECO:0000313" key="1">
    <source>
        <dbReference type="EMBL" id="KAK9192901.1"/>
    </source>
</evidence>
<sequence>MISGYSQAGRFNEALEPFGKLESLGVHTDEVTMVVVLTASSGPGAWILAKGSRYLVCFLFLLVGELQIELDLSSYSLSSKTSRYAHSGRIRLAVYEIW</sequence>
<dbReference type="EMBL" id="JBCGBO010000006">
    <property type="protein sequence ID" value="KAK9192901.1"/>
    <property type="molecule type" value="Genomic_DNA"/>
</dbReference>
<protein>
    <recommendedName>
        <fullName evidence="3">Pentatricopeptide repeat-containing protein</fullName>
    </recommendedName>
</protein>
<reference evidence="1 2" key="1">
    <citation type="submission" date="2024-05" db="EMBL/GenBank/DDBJ databases">
        <title>Haplotype-resolved chromosome-level genome assembly of Huyou (Citrus changshanensis).</title>
        <authorList>
            <person name="Miao C."/>
            <person name="Chen W."/>
            <person name="Wu Y."/>
            <person name="Wang L."/>
            <person name="Zhao S."/>
            <person name="Grierson D."/>
            <person name="Xu C."/>
            <person name="Chen K."/>
        </authorList>
    </citation>
    <scope>NUCLEOTIDE SEQUENCE [LARGE SCALE GENOMIC DNA]</scope>
    <source>
        <strain evidence="1">01-14</strain>
        <tissue evidence="1">Leaf</tissue>
    </source>
</reference>
<proteinExistence type="predicted"/>
<dbReference type="Proteomes" id="UP001428341">
    <property type="component" value="Unassembled WGS sequence"/>
</dbReference>
<evidence type="ECO:0008006" key="3">
    <source>
        <dbReference type="Google" id="ProtNLM"/>
    </source>
</evidence>
<evidence type="ECO:0000313" key="2">
    <source>
        <dbReference type="Proteomes" id="UP001428341"/>
    </source>
</evidence>
<keyword evidence="2" id="KW-1185">Reference proteome</keyword>
<dbReference type="InterPro" id="IPR011990">
    <property type="entry name" value="TPR-like_helical_dom_sf"/>
</dbReference>
<dbReference type="AlphaFoldDB" id="A0AAP0QLB4"/>
<name>A0AAP0QLB4_9ROSI</name>
<comment type="caution">
    <text evidence="1">The sequence shown here is derived from an EMBL/GenBank/DDBJ whole genome shotgun (WGS) entry which is preliminary data.</text>
</comment>
<accession>A0AAP0QLB4</accession>
<gene>
    <name evidence="1" type="ORF">WN944_003594</name>
</gene>